<protein>
    <recommendedName>
        <fullName evidence="1">4Fe4S-binding SPASM domain-containing protein</fullName>
    </recommendedName>
</protein>
<accession>X0WPB1</accession>
<evidence type="ECO:0000313" key="2">
    <source>
        <dbReference type="EMBL" id="GAG32839.1"/>
    </source>
</evidence>
<organism evidence="2">
    <name type="scientific">marine sediment metagenome</name>
    <dbReference type="NCBI Taxonomy" id="412755"/>
    <lineage>
        <taxon>unclassified sequences</taxon>
        <taxon>metagenomes</taxon>
        <taxon>ecological metagenomes</taxon>
    </lineage>
</organism>
<sequence length="178" mass="19262">LLRGADVPFAFASMVTHLNVACVTGRDWFDEVWSAGARFGFLIDYVPVGCEVQGDLVLTGADRAAKAEAVERRYEEARPLVMNFPPDEYASGECQAAGRGMVHVNADGYVEPCPFSHFAADNVRDKPLAEILASEFFSRLRAEVAPLENPRGQCALTLHAAAVGRIAADCDAICTEKL</sequence>
<dbReference type="InterPro" id="IPR013785">
    <property type="entry name" value="Aldolase_TIM"/>
</dbReference>
<name>X0WPB1_9ZZZZ</name>
<reference evidence="2" key="1">
    <citation type="journal article" date="2014" name="Front. Microbiol.">
        <title>High frequency of phylogenetically diverse reductive dehalogenase-homologous genes in deep subseafloor sedimentary metagenomes.</title>
        <authorList>
            <person name="Kawai M."/>
            <person name="Futagami T."/>
            <person name="Toyoda A."/>
            <person name="Takaki Y."/>
            <person name="Nishi S."/>
            <person name="Hori S."/>
            <person name="Arai W."/>
            <person name="Tsubouchi T."/>
            <person name="Morono Y."/>
            <person name="Uchiyama I."/>
            <person name="Ito T."/>
            <person name="Fujiyama A."/>
            <person name="Inagaki F."/>
            <person name="Takami H."/>
        </authorList>
    </citation>
    <scope>NUCLEOTIDE SEQUENCE</scope>
    <source>
        <strain evidence="2">Expedition CK06-06</strain>
    </source>
</reference>
<dbReference type="Gene3D" id="3.20.20.70">
    <property type="entry name" value="Aldolase class I"/>
    <property type="match status" value="1"/>
</dbReference>
<dbReference type="InterPro" id="IPR058240">
    <property type="entry name" value="rSAM_sf"/>
</dbReference>
<gene>
    <name evidence="2" type="ORF">S01H1_61284</name>
</gene>
<comment type="caution">
    <text evidence="2">The sequence shown here is derived from an EMBL/GenBank/DDBJ whole genome shotgun (WGS) entry which is preliminary data.</text>
</comment>
<dbReference type="EMBL" id="BARS01040172">
    <property type="protein sequence ID" value="GAG32839.1"/>
    <property type="molecule type" value="Genomic_DNA"/>
</dbReference>
<dbReference type="Pfam" id="PF13186">
    <property type="entry name" value="SPASM"/>
    <property type="match status" value="1"/>
</dbReference>
<evidence type="ECO:0000259" key="1">
    <source>
        <dbReference type="Pfam" id="PF13186"/>
    </source>
</evidence>
<feature type="non-terminal residue" evidence="2">
    <location>
        <position position="1"/>
    </location>
</feature>
<dbReference type="AlphaFoldDB" id="X0WPB1"/>
<proteinExistence type="predicted"/>
<feature type="domain" description="4Fe4S-binding SPASM" evidence="1">
    <location>
        <begin position="94"/>
        <end position="143"/>
    </location>
</feature>
<dbReference type="InterPro" id="IPR023885">
    <property type="entry name" value="4Fe4S-binding_SPASM_dom"/>
</dbReference>
<dbReference type="PANTHER" id="PTHR43524:SF1">
    <property type="entry name" value="RADICAL SAM SUPERFAMILY PROTEIN"/>
    <property type="match status" value="1"/>
</dbReference>
<dbReference type="SUPFAM" id="SSF102114">
    <property type="entry name" value="Radical SAM enzymes"/>
    <property type="match status" value="1"/>
</dbReference>
<dbReference type="PANTHER" id="PTHR43524">
    <property type="entry name" value="RADICAL SAM SUPERFAMILY PROTEIN"/>
    <property type="match status" value="1"/>
</dbReference>